<accession>A0ABR7CJ99</accession>
<sequence length="378" mass="42584">MKYYLIAGEASGDLHGANLMKGLLKADPQARFRFWGGDKMAAVGGAENLAMHYKKASFMGFVEIAKNLRTILGQIAACKEDVAAYRPDVLILIDYAGFNLRMAKFAKENGIPTYYYIAPKAWAWKESRVEKIRKYVDRLFVIFPFETAWFRRHGIEAIYEGNPLMDAIAERRQNLQPYARFIEENGLDDRPIVALLAGSRRSEIKFNLPFMVELSAEFSQYQFVVAGVSWLDREVYAPYLAGSDVRYVCDKTYELLAVSDAAVVTSGTATLETALLGVPEMVCYRRDLPTMLIGKMFLKTKYVSLVNLVLDRECVRELLQYQMNMPNATAELRAILPGGAKHDRMISDYAELGRLIGGSGASDRVGARMVELLKEDKK</sequence>
<comment type="catalytic activity">
    <reaction evidence="9">
        <text>a lipid X + a UDP-2-N,3-O-bis[(3R)-3-hydroxyacyl]-alpha-D-glucosamine = a lipid A disaccharide + UDP + H(+)</text>
        <dbReference type="Rhea" id="RHEA:67828"/>
        <dbReference type="ChEBI" id="CHEBI:15378"/>
        <dbReference type="ChEBI" id="CHEBI:58223"/>
        <dbReference type="ChEBI" id="CHEBI:137748"/>
        <dbReference type="ChEBI" id="CHEBI:176338"/>
        <dbReference type="ChEBI" id="CHEBI:176343"/>
        <dbReference type="EC" id="2.4.1.182"/>
    </reaction>
</comment>
<keyword evidence="6 11" id="KW-0328">Glycosyltransferase</keyword>
<comment type="caution">
    <text evidence="11">The sequence shown here is derived from an EMBL/GenBank/DDBJ whole genome shotgun (WGS) entry which is preliminary data.</text>
</comment>
<evidence type="ECO:0000313" key="11">
    <source>
        <dbReference type="EMBL" id="MBC5615743.1"/>
    </source>
</evidence>
<evidence type="ECO:0000256" key="1">
    <source>
        <dbReference type="ARBA" id="ARBA00002056"/>
    </source>
</evidence>
<gene>
    <name evidence="11" type="primary">lpxB</name>
    <name evidence="11" type="ORF">H8S08_01740</name>
</gene>
<dbReference type="GO" id="GO:0008915">
    <property type="term" value="F:lipid-A-disaccharide synthase activity"/>
    <property type="evidence" value="ECO:0007669"/>
    <property type="project" value="UniProtKB-EC"/>
</dbReference>
<comment type="function">
    <text evidence="1">Condensation of UDP-2,3-diacylglucosamine and 2,3-diacylglucosamine-1-phosphate to form lipid A disaccharide, a precursor of lipid A, a phosphorylated glycolipid that anchors the lipopolysaccharide to the outer membrane of the cell.</text>
</comment>
<organism evidence="11 12">
    <name type="scientific">Alistipes hominis</name>
    <dbReference type="NCBI Taxonomy" id="2763015"/>
    <lineage>
        <taxon>Bacteria</taxon>
        <taxon>Pseudomonadati</taxon>
        <taxon>Bacteroidota</taxon>
        <taxon>Bacteroidia</taxon>
        <taxon>Bacteroidales</taxon>
        <taxon>Rikenellaceae</taxon>
        <taxon>Alistipes</taxon>
    </lineage>
</organism>
<evidence type="ECO:0000256" key="5">
    <source>
        <dbReference type="ARBA" id="ARBA00022556"/>
    </source>
</evidence>
<evidence type="ECO:0000256" key="6">
    <source>
        <dbReference type="ARBA" id="ARBA00022676"/>
    </source>
</evidence>
<dbReference type="PANTHER" id="PTHR30372">
    <property type="entry name" value="LIPID-A-DISACCHARIDE SYNTHASE"/>
    <property type="match status" value="1"/>
</dbReference>
<reference evidence="11 12" key="1">
    <citation type="submission" date="2020-08" db="EMBL/GenBank/DDBJ databases">
        <title>Genome public.</title>
        <authorList>
            <person name="Liu C."/>
            <person name="Sun Q."/>
        </authorList>
    </citation>
    <scope>NUCLEOTIDE SEQUENCE [LARGE SCALE GENOMIC DNA]</scope>
    <source>
        <strain evidence="11 12">New-7</strain>
    </source>
</reference>
<dbReference type="RefSeq" id="WP_055205481.1">
    <property type="nucleotide sequence ID" value="NZ_JACOOK010000001.1"/>
</dbReference>
<evidence type="ECO:0000256" key="3">
    <source>
        <dbReference type="ARBA" id="ARBA00020902"/>
    </source>
</evidence>
<dbReference type="Pfam" id="PF02684">
    <property type="entry name" value="LpxB"/>
    <property type="match status" value="1"/>
</dbReference>
<dbReference type="PANTHER" id="PTHR30372:SF4">
    <property type="entry name" value="LIPID-A-DISACCHARIDE SYNTHASE, MITOCHONDRIAL-RELATED"/>
    <property type="match status" value="1"/>
</dbReference>
<dbReference type="NCBIfam" id="TIGR00215">
    <property type="entry name" value="lpxB"/>
    <property type="match status" value="1"/>
</dbReference>
<keyword evidence="8" id="KW-0443">Lipid metabolism</keyword>
<dbReference type="Proteomes" id="UP000636891">
    <property type="component" value="Unassembled WGS sequence"/>
</dbReference>
<proteinExistence type="predicted"/>
<protein>
    <recommendedName>
        <fullName evidence="3 10">Lipid-A-disaccharide synthase</fullName>
        <ecNumber evidence="2 10">2.4.1.182</ecNumber>
    </recommendedName>
</protein>
<dbReference type="SUPFAM" id="SSF53756">
    <property type="entry name" value="UDP-Glycosyltransferase/glycogen phosphorylase"/>
    <property type="match status" value="1"/>
</dbReference>
<keyword evidence="4" id="KW-0444">Lipid biosynthesis</keyword>
<evidence type="ECO:0000256" key="2">
    <source>
        <dbReference type="ARBA" id="ARBA00012687"/>
    </source>
</evidence>
<keyword evidence="5" id="KW-0441">Lipid A biosynthesis</keyword>
<dbReference type="EMBL" id="JACOOK010000001">
    <property type="protein sequence ID" value="MBC5615743.1"/>
    <property type="molecule type" value="Genomic_DNA"/>
</dbReference>
<evidence type="ECO:0000256" key="4">
    <source>
        <dbReference type="ARBA" id="ARBA00022516"/>
    </source>
</evidence>
<name>A0ABR7CJ99_9BACT</name>
<evidence type="ECO:0000256" key="8">
    <source>
        <dbReference type="ARBA" id="ARBA00023098"/>
    </source>
</evidence>
<evidence type="ECO:0000256" key="7">
    <source>
        <dbReference type="ARBA" id="ARBA00022679"/>
    </source>
</evidence>
<dbReference type="InterPro" id="IPR003835">
    <property type="entry name" value="Glyco_trans_19"/>
</dbReference>
<keyword evidence="7 11" id="KW-0808">Transferase</keyword>
<evidence type="ECO:0000256" key="9">
    <source>
        <dbReference type="ARBA" id="ARBA00048975"/>
    </source>
</evidence>
<evidence type="ECO:0000256" key="10">
    <source>
        <dbReference type="NCBIfam" id="TIGR00215"/>
    </source>
</evidence>
<evidence type="ECO:0000313" key="12">
    <source>
        <dbReference type="Proteomes" id="UP000636891"/>
    </source>
</evidence>
<dbReference type="EC" id="2.4.1.182" evidence="2 10"/>
<keyword evidence="12" id="KW-1185">Reference proteome</keyword>